<reference evidence="1 2" key="1">
    <citation type="submission" date="2018-06" db="EMBL/GenBank/DDBJ databases">
        <authorList>
            <consortium name="Pathogen Informatics"/>
            <person name="Doyle S."/>
        </authorList>
    </citation>
    <scope>NUCLEOTIDE SEQUENCE [LARGE SCALE GENOMIC DNA]</scope>
    <source>
        <strain evidence="1 2">NCTC10005</strain>
    </source>
</reference>
<protein>
    <submittedName>
        <fullName evidence="1">Uncharacterized protein</fullName>
    </submittedName>
</protein>
<proteinExistence type="predicted"/>
<dbReference type="AlphaFoldDB" id="A0A377M198"/>
<sequence length="142" mass="15679">MSLYSFWILRTPFLYVFLDVQKLEAENPPGLSLSFQILDTKKLEVENCSLGCALLKLSNIQRIQISGATMSFASFCTLKPAAFFQFANGPRNRAAPSPDLPGYRFNRRPATPFVTAEICQPGHNEQLNAFNTLAGASVPDSC</sequence>
<evidence type="ECO:0000313" key="2">
    <source>
        <dbReference type="Proteomes" id="UP000255106"/>
    </source>
</evidence>
<organism evidence="1 2">
    <name type="scientific">Enterobacter cloacae</name>
    <dbReference type="NCBI Taxonomy" id="550"/>
    <lineage>
        <taxon>Bacteria</taxon>
        <taxon>Pseudomonadati</taxon>
        <taxon>Pseudomonadota</taxon>
        <taxon>Gammaproteobacteria</taxon>
        <taxon>Enterobacterales</taxon>
        <taxon>Enterobacteriaceae</taxon>
        <taxon>Enterobacter</taxon>
        <taxon>Enterobacter cloacae complex</taxon>
    </lineage>
</organism>
<name>A0A377M198_ENTCL</name>
<accession>A0A377M198</accession>
<dbReference type="EMBL" id="UGJB01000004">
    <property type="protein sequence ID" value="STQ11978.1"/>
    <property type="molecule type" value="Genomic_DNA"/>
</dbReference>
<dbReference type="Proteomes" id="UP000255106">
    <property type="component" value="Unassembled WGS sequence"/>
</dbReference>
<gene>
    <name evidence="1" type="ORF">NCTC10005_04760</name>
</gene>
<evidence type="ECO:0000313" key="1">
    <source>
        <dbReference type="EMBL" id="STQ11978.1"/>
    </source>
</evidence>